<dbReference type="GO" id="GO:0005615">
    <property type="term" value="C:extracellular space"/>
    <property type="evidence" value="ECO:0007669"/>
    <property type="project" value="TreeGrafter"/>
</dbReference>
<dbReference type="STRING" id="354355.SAMN05660816_00925"/>
<dbReference type="PANTHER" id="PTHR10900">
    <property type="entry name" value="PERIOSTIN-RELATED"/>
    <property type="match status" value="1"/>
</dbReference>
<comment type="caution">
    <text evidence="2">The sequence shown here is derived from an EMBL/GenBank/DDBJ whole genome shotgun (WGS) entry which is preliminary data.</text>
</comment>
<dbReference type="PANTHER" id="PTHR10900:SF77">
    <property type="entry name" value="FI19380P1"/>
    <property type="match status" value="1"/>
</dbReference>
<name>A0A1V9EW88_9BACT</name>
<dbReference type="InterPro" id="IPR000782">
    <property type="entry name" value="FAS1_domain"/>
</dbReference>
<dbReference type="PROSITE" id="PS51257">
    <property type="entry name" value="PROKAR_LIPOPROTEIN"/>
    <property type="match status" value="1"/>
</dbReference>
<dbReference type="OrthoDB" id="1144324at2"/>
<dbReference type="SUPFAM" id="SSF82153">
    <property type="entry name" value="FAS1 domain"/>
    <property type="match status" value="3"/>
</dbReference>
<feature type="domain" description="FAS1" evidence="1">
    <location>
        <begin position="42"/>
        <end position="190"/>
    </location>
</feature>
<evidence type="ECO:0000259" key="1">
    <source>
        <dbReference type="PROSITE" id="PS50213"/>
    </source>
</evidence>
<protein>
    <recommendedName>
        <fullName evidence="1">FAS1 domain-containing protein</fullName>
    </recommendedName>
</protein>
<dbReference type="GO" id="GO:0050839">
    <property type="term" value="F:cell adhesion molecule binding"/>
    <property type="evidence" value="ECO:0007669"/>
    <property type="project" value="TreeGrafter"/>
</dbReference>
<dbReference type="Gene3D" id="2.30.180.10">
    <property type="entry name" value="FAS1 domain"/>
    <property type="match status" value="2"/>
</dbReference>
<reference evidence="3" key="1">
    <citation type="submission" date="2016-04" db="EMBL/GenBank/DDBJ databases">
        <authorList>
            <person name="Chen L."/>
            <person name="Zhuang W."/>
            <person name="Wang G."/>
        </authorList>
    </citation>
    <scope>NUCLEOTIDE SEQUENCE [LARGE SCALE GENOMIC DNA]</scope>
    <source>
        <strain evidence="3">17621</strain>
    </source>
</reference>
<organism evidence="2 3">
    <name type="scientific">Niastella yeongjuensis</name>
    <dbReference type="NCBI Taxonomy" id="354355"/>
    <lineage>
        <taxon>Bacteria</taxon>
        <taxon>Pseudomonadati</taxon>
        <taxon>Bacteroidota</taxon>
        <taxon>Chitinophagia</taxon>
        <taxon>Chitinophagales</taxon>
        <taxon>Chitinophagaceae</taxon>
        <taxon>Niastella</taxon>
    </lineage>
</organism>
<dbReference type="AlphaFoldDB" id="A0A1V9EW88"/>
<sequence>MHTLFRRSHGIILAVGILLMAACSKDDDTAPPAISGAVNTTVQPLQYMLDNNPPFSNFDTLMKVSGYMDSLGKGNLYTLLVPDNNAFKNANMRLDSLLALPKDSLKVFVAMHMMHGRVTTDLVPQTITNPMMAVNGQTLYMSKPIILAYLYAYPESVKQYQRTLRVNGVTTNLVDQKATDGTLHVLDCPLRVPYPTVAGYLESRPEFSMFVAGLRKFNLFDQLKGNGPYTVYPTSNDAYIQRGITLSMINSDTFDAKHYQPWLYTVTVTPSRTFITDFQDAQLPNNGLRYSEYGTVQYSTFGAFSMQVTNYFSFLGPNYSIYNNIGPRNTSNTRDQQPAVNGVVMPLSDIPVYPDSVHINQ</sequence>
<dbReference type="PROSITE" id="PS50213">
    <property type="entry name" value="FAS1"/>
    <property type="match status" value="1"/>
</dbReference>
<dbReference type="GO" id="GO:0030198">
    <property type="term" value="P:extracellular matrix organization"/>
    <property type="evidence" value="ECO:0007669"/>
    <property type="project" value="TreeGrafter"/>
</dbReference>
<dbReference type="GO" id="GO:0007155">
    <property type="term" value="P:cell adhesion"/>
    <property type="evidence" value="ECO:0007669"/>
    <property type="project" value="TreeGrafter"/>
</dbReference>
<dbReference type="EMBL" id="LVXG01000012">
    <property type="protein sequence ID" value="OQP50292.1"/>
    <property type="molecule type" value="Genomic_DNA"/>
</dbReference>
<dbReference type="Proteomes" id="UP000192610">
    <property type="component" value="Unassembled WGS sequence"/>
</dbReference>
<evidence type="ECO:0000313" key="3">
    <source>
        <dbReference type="Proteomes" id="UP000192610"/>
    </source>
</evidence>
<gene>
    <name evidence="2" type="ORF">A4H97_00130</name>
</gene>
<dbReference type="RefSeq" id="WP_081198623.1">
    <property type="nucleotide sequence ID" value="NZ_FOCZ01000001.1"/>
</dbReference>
<dbReference type="GO" id="GO:0031012">
    <property type="term" value="C:extracellular matrix"/>
    <property type="evidence" value="ECO:0007669"/>
    <property type="project" value="TreeGrafter"/>
</dbReference>
<dbReference type="InterPro" id="IPR036378">
    <property type="entry name" value="FAS1_dom_sf"/>
</dbReference>
<evidence type="ECO:0000313" key="2">
    <source>
        <dbReference type="EMBL" id="OQP50292.1"/>
    </source>
</evidence>
<accession>A0A1V9EW88</accession>
<proteinExistence type="predicted"/>
<dbReference type="InterPro" id="IPR050904">
    <property type="entry name" value="Adhesion/Biosynth-related"/>
</dbReference>
<dbReference type="Pfam" id="PF02469">
    <property type="entry name" value="Fasciclin"/>
    <property type="match status" value="1"/>
</dbReference>
<keyword evidence="3" id="KW-1185">Reference proteome</keyword>
<dbReference type="SMART" id="SM00554">
    <property type="entry name" value="FAS1"/>
    <property type="match status" value="1"/>
</dbReference>